<dbReference type="Gene3D" id="1.10.1510.10">
    <property type="entry name" value="Uncharacterised protein YqeY/AIM41 PF09424, N-terminal domain"/>
    <property type="match status" value="1"/>
</dbReference>
<name>A0A0G1L900_9BACT</name>
<dbReference type="InterPro" id="IPR023168">
    <property type="entry name" value="GatB_Yqey_C_2"/>
</dbReference>
<dbReference type="Gene3D" id="1.10.10.410">
    <property type="match status" value="1"/>
</dbReference>
<accession>A0A0G1L900</accession>
<protein>
    <submittedName>
        <fullName evidence="1">GatB/YqeY domain protein</fullName>
    </submittedName>
</protein>
<sequence>MTLEERIHNDLSSAMRKKDELVMMTLRMTLAAFHSRSIEKKGKGEDTVLSDEEATSIVTREVKKRKESAEAFLKGGRADLGEKEMKECAILEAYIPAQVDDATLEKEVDAAIQKTAPDGMKDFGKVMSVATKSLKGRADGTRIATCVRKKLASEA</sequence>
<dbReference type="Proteomes" id="UP000033966">
    <property type="component" value="Unassembled WGS sequence"/>
</dbReference>
<evidence type="ECO:0000313" key="1">
    <source>
        <dbReference type="EMBL" id="KKT92113.1"/>
    </source>
</evidence>
<evidence type="ECO:0000313" key="2">
    <source>
        <dbReference type="Proteomes" id="UP000033966"/>
    </source>
</evidence>
<dbReference type="AlphaFoldDB" id="A0A0G1L900"/>
<dbReference type="InterPro" id="IPR003789">
    <property type="entry name" value="Asn/Gln_tRNA_amidoTrase-B-like"/>
</dbReference>
<proteinExistence type="predicted"/>
<dbReference type="InterPro" id="IPR042184">
    <property type="entry name" value="YqeY/Aim41_N"/>
</dbReference>
<organism evidence="1 2">
    <name type="scientific">Candidatus Jorgensenbacteria bacterium GW2011_GWA2_45_13</name>
    <dbReference type="NCBI Taxonomy" id="1618662"/>
    <lineage>
        <taxon>Bacteria</taxon>
        <taxon>Candidatus Joergenseniibacteriota</taxon>
    </lineage>
</organism>
<reference evidence="1 2" key="1">
    <citation type="journal article" date="2015" name="Nature">
        <title>rRNA introns, odd ribosomes, and small enigmatic genomes across a large radiation of phyla.</title>
        <authorList>
            <person name="Brown C.T."/>
            <person name="Hug L.A."/>
            <person name="Thomas B.C."/>
            <person name="Sharon I."/>
            <person name="Castelle C.J."/>
            <person name="Singh A."/>
            <person name="Wilkins M.J."/>
            <person name="Williams K.H."/>
            <person name="Banfield J.F."/>
        </authorList>
    </citation>
    <scope>NUCLEOTIDE SEQUENCE [LARGE SCALE GENOMIC DNA]</scope>
</reference>
<gene>
    <name evidence="1" type="ORF">UW92_C0006G0012</name>
</gene>
<dbReference type="PANTHER" id="PTHR28055">
    <property type="entry name" value="ALTERED INHERITANCE OF MITOCHONDRIA PROTEIN 41, MITOCHONDRIAL"/>
    <property type="match status" value="1"/>
</dbReference>
<dbReference type="PANTHER" id="PTHR28055:SF1">
    <property type="entry name" value="ALTERED INHERITANCE OF MITOCHONDRIA PROTEIN 41, MITOCHONDRIAL"/>
    <property type="match status" value="1"/>
</dbReference>
<dbReference type="EMBL" id="LCKF01000006">
    <property type="protein sequence ID" value="KKT92113.1"/>
    <property type="molecule type" value="Genomic_DNA"/>
</dbReference>
<dbReference type="InterPro" id="IPR019004">
    <property type="entry name" value="YqeY/Aim41"/>
</dbReference>
<comment type="caution">
    <text evidence="1">The sequence shown here is derived from an EMBL/GenBank/DDBJ whole genome shotgun (WGS) entry which is preliminary data.</text>
</comment>
<dbReference type="GO" id="GO:0016884">
    <property type="term" value="F:carbon-nitrogen ligase activity, with glutamine as amido-N-donor"/>
    <property type="evidence" value="ECO:0007669"/>
    <property type="project" value="InterPro"/>
</dbReference>
<dbReference type="SUPFAM" id="SSF89095">
    <property type="entry name" value="GatB/YqeY motif"/>
    <property type="match status" value="1"/>
</dbReference>
<dbReference type="Pfam" id="PF09424">
    <property type="entry name" value="YqeY"/>
    <property type="match status" value="1"/>
</dbReference>